<evidence type="ECO:0000313" key="3">
    <source>
        <dbReference type="EMBL" id="SHN85700.1"/>
    </source>
</evidence>
<dbReference type="EMBL" id="LT670849">
    <property type="protein sequence ID" value="SHN85700.1"/>
    <property type="molecule type" value="Genomic_DNA"/>
</dbReference>
<reference evidence="4" key="1">
    <citation type="submission" date="2016-11" db="EMBL/GenBank/DDBJ databases">
        <authorList>
            <person name="Varghese N."/>
            <person name="Submissions S."/>
        </authorList>
    </citation>
    <scope>NUCLEOTIDE SEQUENCE [LARGE SCALE GENOMIC DNA]</scope>
    <source>
        <strain evidence="4">GAS401</strain>
    </source>
</reference>
<keyword evidence="4" id="KW-1185">Reference proteome</keyword>
<sequence length="394" mass="42264">MTSSPKFDIVVYGATGFTGQLVAEYLAAHYRGDARLKWAMAGRSMDKLAKVRDAIGAPADTPLIVADASDPGSIKAMVDQTRSVVTTVGPYLLYGNELIAACASSGTDYFDLCGEVPWMRRMIDAHQATAERSGARIVFSCGYDSLPFELGVFTCEEAAKKAFGAPVTRVKGRIRAMKGTFSGGTAASGKAIFDAAAKDPSLLTLVRDPFALTPGFSGPKQPPGNRPVYDEDLQTWLTPFFMANINTRNVHRSNALLGFPYGQDFVYDEMQIAGPGEEGEARAKRIMAANNNLASGAAVPKPGEGPSKEERESGYYDLLFVGISPDGRQVRTSVKGDRDPGYGSTSKMISECAICLLRDTPDVPAGIWTPGAAMQHRLIKRLVDHAGLTFQVEA</sequence>
<dbReference type="GO" id="GO:0005886">
    <property type="term" value="C:plasma membrane"/>
    <property type="evidence" value="ECO:0007669"/>
    <property type="project" value="TreeGrafter"/>
</dbReference>
<evidence type="ECO:0000313" key="4">
    <source>
        <dbReference type="Proteomes" id="UP000184096"/>
    </source>
</evidence>
<dbReference type="PANTHER" id="PTHR12286">
    <property type="entry name" value="SACCHAROPINE DEHYDROGENASE-LIKE OXIDOREDUCTASE"/>
    <property type="match status" value="1"/>
</dbReference>
<dbReference type="AlphaFoldDB" id="A0A1M7URX7"/>
<dbReference type="InterPro" id="IPR051276">
    <property type="entry name" value="Saccharopine_DH-like_oxidrdct"/>
</dbReference>
<organism evidence="3 4">
    <name type="scientific">Bradyrhizobium erythrophlei</name>
    <dbReference type="NCBI Taxonomy" id="1437360"/>
    <lineage>
        <taxon>Bacteria</taxon>
        <taxon>Pseudomonadati</taxon>
        <taxon>Pseudomonadota</taxon>
        <taxon>Alphaproteobacteria</taxon>
        <taxon>Hyphomicrobiales</taxon>
        <taxon>Nitrobacteraceae</taxon>
        <taxon>Bradyrhizobium</taxon>
    </lineage>
</organism>
<name>A0A1M7URX7_9BRAD</name>
<feature type="domain" description="Saccharopine dehydrogenase NADP binding" evidence="2">
    <location>
        <begin position="9"/>
        <end position="137"/>
    </location>
</feature>
<dbReference type="Proteomes" id="UP000184096">
    <property type="component" value="Chromosome I"/>
</dbReference>
<evidence type="ECO:0000256" key="1">
    <source>
        <dbReference type="ARBA" id="ARBA00010591"/>
    </source>
</evidence>
<proteinExistence type="inferred from homology"/>
<accession>A0A1M7URX7</accession>
<dbReference type="InterPro" id="IPR036291">
    <property type="entry name" value="NAD(P)-bd_dom_sf"/>
</dbReference>
<dbReference type="SUPFAM" id="SSF51735">
    <property type="entry name" value="NAD(P)-binding Rossmann-fold domains"/>
    <property type="match status" value="1"/>
</dbReference>
<evidence type="ECO:0000259" key="2">
    <source>
        <dbReference type="Pfam" id="PF03435"/>
    </source>
</evidence>
<dbReference type="OrthoDB" id="4420885at2"/>
<dbReference type="PANTHER" id="PTHR12286:SF5">
    <property type="entry name" value="SACCHAROPINE DEHYDROGENASE-LIKE OXIDOREDUCTASE"/>
    <property type="match status" value="1"/>
</dbReference>
<dbReference type="Pfam" id="PF03435">
    <property type="entry name" value="Sacchrp_dh_NADP"/>
    <property type="match status" value="1"/>
</dbReference>
<dbReference type="Gene3D" id="3.40.50.720">
    <property type="entry name" value="NAD(P)-binding Rossmann-like Domain"/>
    <property type="match status" value="1"/>
</dbReference>
<protein>
    <submittedName>
        <fullName evidence="3">Uncharacterized conserved protein</fullName>
    </submittedName>
</protein>
<dbReference type="InterPro" id="IPR005097">
    <property type="entry name" value="Sacchrp_dh_NADP-bd"/>
</dbReference>
<dbReference type="RefSeq" id="WP_072824090.1">
    <property type="nucleotide sequence ID" value="NZ_LT670849.1"/>
</dbReference>
<dbReference type="GO" id="GO:0009247">
    <property type="term" value="P:glycolipid biosynthetic process"/>
    <property type="evidence" value="ECO:0007669"/>
    <property type="project" value="TreeGrafter"/>
</dbReference>
<gene>
    <name evidence="3" type="ORF">SAMN05444170_6406</name>
</gene>
<dbReference type="FunFam" id="3.40.50.720:FF:000413">
    <property type="entry name" value="Trans-acting enoyl reductase"/>
    <property type="match status" value="1"/>
</dbReference>
<comment type="similarity">
    <text evidence="1">Belongs to the saccharopine dehydrogenase family. Enoyl reductase subfamily.</text>
</comment>